<keyword evidence="3" id="KW-0479">Metal-binding</keyword>
<name>A0A453P8X2_AEGTS</name>
<organism evidence="11 12">
    <name type="scientific">Aegilops tauschii subsp. strangulata</name>
    <name type="common">Goatgrass</name>
    <dbReference type="NCBI Taxonomy" id="200361"/>
    <lineage>
        <taxon>Eukaryota</taxon>
        <taxon>Viridiplantae</taxon>
        <taxon>Streptophyta</taxon>
        <taxon>Embryophyta</taxon>
        <taxon>Tracheophyta</taxon>
        <taxon>Spermatophyta</taxon>
        <taxon>Magnoliopsida</taxon>
        <taxon>Liliopsida</taxon>
        <taxon>Poales</taxon>
        <taxon>Poaceae</taxon>
        <taxon>BOP clade</taxon>
        <taxon>Pooideae</taxon>
        <taxon>Triticodae</taxon>
        <taxon>Triticeae</taxon>
        <taxon>Triticinae</taxon>
        <taxon>Aegilops</taxon>
    </lineage>
</organism>
<dbReference type="Proteomes" id="UP000015105">
    <property type="component" value="Chromosome 6D"/>
</dbReference>
<evidence type="ECO:0000313" key="12">
    <source>
        <dbReference type="Proteomes" id="UP000015105"/>
    </source>
</evidence>
<evidence type="ECO:0000256" key="9">
    <source>
        <dbReference type="SAM" id="Phobius"/>
    </source>
</evidence>
<dbReference type="PANTHER" id="PTHR46539:SF1">
    <property type="entry name" value="E3 UBIQUITIN-PROTEIN LIGASE ATL42"/>
    <property type="match status" value="1"/>
</dbReference>
<evidence type="ECO:0000256" key="4">
    <source>
        <dbReference type="ARBA" id="ARBA00022771"/>
    </source>
</evidence>
<evidence type="ECO:0000256" key="2">
    <source>
        <dbReference type="ARBA" id="ARBA00022692"/>
    </source>
</evidence>
<reference evidence="11" key="4">
    <citation type="submission" date="2019-03" db="UniProtKB">
        <authorList>
            <consortium name="EnsemblPlants"/>
        </authorList>
    </citation>
    <scope>IDENTIFICATION</scope>
</reference>
<reference evidence="11" key="3">
    <citation type="journal article" date="2017" name="Nature">
        <title>Genome sequence of the progenitor of the wheat D genome Aegilops tauschii.</title>
        <authorList>
            <person name="Luo M.C."/>
            <person name="Gu Y.Q."/>
            <person name="Puiu D."/>
            <person name="Wang H."/>
            <person name="Twardziok S.O."/>
            <person name="Deal K.R."/>
            <person name="Huo N."/>
            <person name="Zhu T."/>
            <person name="Wang L."/>
            <person name="Wang Y."/>
            <person name="McGuire P.E."/>
            <person name="Liu S."/>
            <person name="Long H."/>
            <person name="Ramasamy R.K."/>
            <person name="Rodriguez J.C."/>
            <person name="Van S.L."/>
            <person name="Yuan L."/>
            <person name="Wang Z."/>
            <person name="Xia Z."/>
            <person name="Xiao L."/>
            <person name="Anderson O.D."/>
            <person name="Ouyang S."/>
            <person name="Liang Y."/>
            <person name="Zimin A.V."/>
            <person name="Pertea G."/>
            <person name="Qi P."/>
            <person name="Bennetzen J.L."/>
            <person name="Dai X."/>
            <person name="Dawson M.W."/>
            <person name="Muller H.G."/>
            <person name="Kugler K."/>
            <person name="Rivarola-Duarte L."/>
            <person name="Spannagl M."/>
            <person name="Mayer K.F.X."/>
            <person name="Lu F.H."/>
            <person name="Bevan M.W."/>
            <person name="Leroy P."/>
            <person name="Li P."/>
            <person name="You F.M."/>
            <person name="Sun Q."/>
            <person name="Liu Z."/>
            <person name="Lyons E."/>
            <person name="Wicker T."/>
            <person name="Salzberg S.L."/>
            <person name="Devos K.M."/>
            <person name="Dvorak J."/>
        </authorList>
    </citation>
    <scope>NUCLEOTIDE SEQUENCE [LARGE SCALE GENOMIC DNA]</scope>
    <source>
        <strain evidence="11">cv. AL8/78</strain>
    </source>
</reference>
<keyword evidence="6 9" id="KW-1133">Transmembrane helix</keyword>
<dbReference type="PROSITE" id="PS50089">
    <property type="entry name" value="ZF_RING_2"/>
    <property type="match status" value="1"/>
</dbReference>
<dbReference type="InterPro" id="IPR013083">
    <property type="entry name" value="Znf_RING/FYVE/PHD"/>
</dbReference>
<evidence type="ECO:0000256" key="3">
    <source>
        <dbReference type="ARBA" id="ARBA00022723"/>
    </source>
</evidence>
<dbReference type="AlphaFoldDB" id="A0A453P8X2"/>
<sequence length="182" mass="19298">SVLCIPCYFHDVCHAPEPVTATNARSTRGETEMAQVWAVFLAVGSLAIGMLGVLGVWLCYLFQAVAFGPPPAPPPETPETVDDDDDKNGLSEAELRQLGGVVQAATANGEEEEEVLCPICLDAMEPGRAVRVLPGCNRAFHQDCVDRWLAISPRCPVCNVWATPQSPRASPTAAKTAPGPGC</sequence>
<keyword evidence="12" id="KW-1185">Reference proteome</keyword>
<reference evidence="12" key="2">
    <citation type="journal article" date="2017" name="Nat. Plants">
        <title>The Aegilops tauschii genome reveals multiple impacts of transposons.</title>
        <authorList>
            <person name="Zhao G."/>
            <person name="Zou C."/>
            <person name="Li K."/>
            <person name="Wang K."/>
            <person name="Li T."/>
            <person name="Gao L."/>
            <person name="Zhang X."/>
            <person name="Wang H."/>
            <person name="Yang Z."/>
            <person name="Liu X."/>
            <person name="Jiang W."/>
            <person name="Mao L."/>
            <person name="Kong X."/>
            <person name="Jiao Y."/>
            <person name="Jia J."/>
        </authorList>
    </citation>
    <scope>NUCLEOTIDE SEQUENCE [LARGE SCALE GENOMIC DNA]</scope>
    <source>
        <strain evidence="12">cv. AL8/78</strain>
    </source>
</reference>
<dbReference type="GO" id="GO:0008270">
    <property type="term" value="F:zinc ion binding"/>
    <property type="evidence" value="ECO:0007669"/>
    <property type="project" value="UniProtKB-KW"/>
</dbReference>
<feature type="transmembrane region" description="Helical" evidence="9">
    <location>
        <begin position="36"/>
        <end position="62"/>
    </location>
</feature>
<evidence type="ECO:0000256" key="5">
    <source>
        <dbReference type="ARBA" id="ARBA00022833"/>
    </source>
</evidence>
<evidence type="ECO:0000256" key="8">
    <source>
        <dbReference type="PROSITE-ProRule" id="PRU00175"/>
    </source>
</evidence>
<protein>
    <recommendedName>
        <fullName evidence="10">RING-type domain-containing protein</fullName>
    </recommendedName>
</protein>
<feature type="domain" description="RING-type" evidence="10">
    <location>
        <begin position="117"/>
        <end position="159"/>
    </location>
</feature>
<evidence type="ECO:0000256" key="7">
    <source>
        <dbReference type="ARBA" id="ARBA00023136"/>
    </source>
</evidence>
<evidence type="ECO:0000256" key="6">
    <source>
        <dbReference type="ARBA" id="ARBA00022989"/>
    </source>
</evidence>
<dbReference type="PANTHER" id="PTHR46539">
    <property type="entry name" value="E3 UBIQUITIN-PROTEIN LIGASE ATL42"/>
    <property type="match status" value="1"/>
</dbReference>
<dbReference type="STRING" id="200361.A0A453P8X2"/>
<evidence type="ECO:0000256" key="1">
    <source>
        <dbReference type="ARBA" id="ARBA00004370"/>
    </source>
</evidence>
<dbReference type="SUPFAM" id="SSF57850">
    <property type="entry name" value="RING/U-box"/>
    <property type="match status" value="1"/>
</dbReference>
<dbReference type="Gene3D" id="3.30.40.10">
    <property type="entry name" value="Zinc/RING finger domain, C3HC4 (zinc finger)"/>
    <property type="match status" value="1"/>
</dbReference>
<proteinExistence type="predicted"/>
<evidence type="ECO:0000259" key="10">
    <source>
        <dbReference type="PROSITE" id="PS50089"/>
    </source>
</evidence>
<evidence type="ECO:0000313" key="11">
    <source>
        <dbReference type="EnsemblPlants" id="AET6Gv20651300.1"/>
    </source>
</evidence>
<dbReference type="GO" id="GO:0016020">
    <property type="term" value="C:membrane"/>
    <property type="evidence" value="ECO:0007669"/>
    <property type="project" value="UniProtKB-SubCell"/>
</dbReference>
<keyword evidence="5" id="KW-0862">Zinc</keyword>
<comment type="subcellular location">
    <subcellularLocation>
        <location evidence="1">Membrane</location>
    </subcellularLocation>
</comment>
<keyword evidence="2 9" id="KW-0812">Transmembrane</keyword>
<dbReference type="EnsemblPlants" id="AET6Gv20651300.1">
    <property type="protein sequence ID" value="AET6Gv20651300.1"/>
    <property type="gene ID" value="AET6Gv20651300"/>
</dbReference>
<dbReference type="Gramene" id="AET6Gv20651300.1">
    <property type="protein sequence ID" value="AET6Gv20651300.1"/>
    <property type="gene ID" value="AET6Gv20651300"/>
</dbReference>
<dbReference type="InterPro" id="IPR001841">
    <property type="entry name" value="Znf_RING"/>
</dbReference>
<reference evidence="12" key="1">
    <citation type="journal article" date="2014" name="Science">
        <title>Ancient hybridizations among the ancestral genomes of bread wheat.</title>
        <authorList>
            <consortium name="International Wheat Genome Sequencing Consortium,"/>
            <person name="Marcussen T."/>
            <person name="Sandve S.R."/>
            <person name="Heier L."/>
            <person name="Spannagl M."/>
            <person name="Pfeifer M."/>
            <person name="Jakobsen K.S."/>
            <person name="Wulff B.B."/>
            <person name="Steuernagel B."/>
            <person name="Mayer K.F."/>
            <person name="Olsen O.A."/>
        </authorList>
    </citation>
    <scope>NUCLEOTIDE SEQUENCE [LARGE SCALE GENOMIC DNA]</scope>
    <source>
        <strain evidence="12">cv. AL8/78</strain>
    </source>
</reference>
<keyword evidence="7 9" id="KW-0472">Membrane</keyword>
<keyword evidence="4 8" id="KW-0863">Zinc-finger</keyword>
<dbReference type="Pfam" id="PF13639">
    <property type="entry name" value="zf-RING_2"/>
    <property type="match status" value="1"/>
</dbReference>
<dbReference type="SMART" id="SM00184">
    <property type="entry name" value="RING"/>
    <property type="match status" value="1"/>
</dbReference>
<reference evidence="11" key="5">
    <citation type="journal article" date="2021" name="G3 (Bethesda)">
        <title>Aegilops tauschii genome assembly Aet v5.0 features greater sequence contiguity and improved annotation.</title>
        <authorList>
            <person name="Wang L."/>
            <person name="Zhu T."/>
            <person name="Rodriguez J.C."/>
            <person name="Deal K.R."/>
            <person name="Dubcovsky J."/>
            <person name="McGuire P.E."/>
            <person name="Lux T."/>
            <person name="Spannagl M."/>
            <person name="Mayer K.F.X."/>
            <person name="Baldrich P."/>
            <person name="Meyers B.C."/>
            <person name="Huo N."/>
            <person name="Gu Y.Q."/>
            <person name="Zhou H."/>
            <person name="Devos K.M."/>
            <person name="Bennetzen J.L."/>
            <person name="Unver T."/>
            <person name="Budak H."/>
            <person name="Gulick P.J."/>
            <person name="Galiba G."/>
            <person name="Kalapos B."/>
            <person name="Nelson D.R."/>
            <person name="Li P."/>
            <person name="You F.M."/>
            <person name="Luo M.C."/>
            <person name="Dvorak J."/>
        </authorList>
    </citation>
    <scope>NUCLEOTIDE SEQUENCE [LARGE SCALE GENOMIC DNA]</scope>
    <source>
        <strain evidence="11">cv. AL8/78</strain>
    </source>
</reference>
<accession>A0A453P8X2</accession>